<dbReference type="InterPro" id="IPR001841">
    <property type="entry name" value="Znf_RING"/>
</dbReference>
<dbReference type="Gene3D" id="2.60.120.920">
    <property type="match status" value="1"/>
</dbReference>
<proteinExistence type="inferred from homology"/>
<dbReference type="InterPro" id="IPR018957">
    <property type="entry name" value="Znf_C3HC4_RING-type"/>
</dbReference>
<reference evidence="12" key="2">
    <citation type="submission" date="2025-09" db="UniProtKB">
        <authorList>
            <consortium name="Ensembl"/>
        </authorList>
    </citation>
    <scope>IDENTIFICATION</scope>
</reference>
<dbReference type="PROSITE" id="PS50188">
    <property type="entry name" value="B302_SPRY"/>
    <property type="match status" value="1"/>
</dbReference>
<evidence type="ECO:0000259" key="10">
    <source>
        <dbReference type="PROSITE" id="PS50119"/>
    </source>
</evidence>
<dbReference type="Gene3D" id="3.30.160.60">
    <property type="entry name" value="Classic Zinc Finger"/>
    <property type="match status" value="1"/>
</dbReference>
<evidence type="ECO:0000256" key="1">
    <source>
        <dbReference type="ARBA" id="ARBA00004496"/>
    </source>
</evidence>
<keyword evidence="5 7" id="KW-0863">Zinc-finger</keyword>
<dbReference type="Proteomes" id="UP000265000">
    <property type="component" value="Unplaced"/>
</dbReference>
<keyword evidence="3" id="KW-0963">Cytoplasm</keyword>
<evidence type="ECO:0000259" key="11">
    <source>
        <dbReference type="PROSITE" id="PS50188"/>
    </source>
</evidence>
<evidence type="ECO:0000256" key="5">
    <source>
        <dbReference type="ARBA" id="ARBA00022771"/>
    </source>
</evidence>
<protein>
    <submittedName>
        <fullName evidence="12">Nuclear factor 7, ovary-like</fullName>
    </submittedName>
</protein>
<evidence type="ECO:0000256" key="2">
    <source>
        <dbReference type="ARBA" id="ARBA00008518"/>
    </source>
</evidence>
<dbReference type="Pfam" id="PF13765">
    <property type="entry name" value="PRY"/>
    <property type="match status" value="1"/>
</dbReference>
<reference evidence="12" key="1">
    <citation type="submission" date="2025-08" db="UniProtKB">
        <authorList>
            <consortium name="Ensembl"/>
        </authorList>
    </citation>
    <scope>IDENTIFICATION</scope>
</reference>
<dbReference type="SMART" id="SM00589">
    <property type="entry name" value="PRY"/>
    <property type="match status" value="1"/>
</dbReference>
<dbReference type="SMART" id="SM00184">
    <property type="entry name" value="RING"/>
    <property type="match status" value="1"/>
</dbReference>
<dbReference type="OrthoDB" id="6105938at2759"/>
<dbReference type="GeneID" id="105919497"/>
<feature type="domain" description="B30.2/SPRY" evidence="11">
    <location>
        <begin position="273"/>
        <end position="458"/>
    </location>
</feature>
<evidence type="ECO:0000256" key="6">
    <source>
        <dbReference type="ARBA" id="ARBA00022833"/>
    </source>
</evidence>
<keyword evidence="8" id="KW-0175">Coiled coil</keyword>
<dbReference type="SMART" id="SM00504">
    <property type="entry name" value="Ubox"/>
    <property type="match status" value="1"/>
</dbReference>
<dbReference type="InterPro" id="IPR000315">
    <property type="entry name" value="Znf_B-box"/>
</dbReference>
<dbReference type="Pfam" id="PF00097">
    <property type="entry name" value="zf-C3HC4"/>
    <property type="match status" value="1"/>
</dbReference>
<dbReference type="InterPro" id="IPR001870">
    <property type="entry name" value="B30.2/SPRY"/>
</dbReference>
<sequence length="464" mass="52787">MSSSQEEDLSCPVCQDIFKDPVVLSCSHSFCRTCLQKWWQGRKSPDCPVCKRKSSRGEPPRNLALRNLCEAFEQERQRKASAGSDHSCSLHFEKLKLFCLDHQEPVCVVCRDSQTHSSHRFRPVDEAALENRAELQGNLRPLREKLALLEEARGNCDQTVKFIKLQTQQTKNHIKEQFQKLHQFLQQEERAKIAALMEEEERKSQAMKKKMEALGTEIKALSQTIAAAEEELRAADILFLKNYKTTATRVQQRPLLDDPQPVPGALIDVVKHLGNLSFSVWSSMQRVVSYSPVVLDPNTADPELVLSYDLSAVRSGDKKQIPRNPERTRFSCSVLGSEGFSSGSRRWSVDVGDNQDWELGVLGETGRRPKAQLWRVSFANGRLTAFSSSEPETDLLVKEQVRRIEVHLDFDGGKLSFSDLDTNRTFQTFTHRFTDTLFPYIYTENRVPVRIIPASVSVSVHKHT</sequence>
<evidence type="ECO:0000313" key="12">
    <source>
        <dbReference type="Ensembl" id="ENSFHEP00000006706.1"/>
    </source>
</evidence>
<dbReference type="Pfam" id="PF00622">
    <property type="entry name" value="SPRY"/>
    <property type="match status" value="1"/>
</dbReference>
<evidence type="ECO:0000256" key="8">
    <source>
        <dbReference type="SAM" id="Coils"/>
    </source>
</evidence>
<dbReference type="PANTHER" id="PTHR24103">
    <property type="entry name" value="E3 UBIQUITIN-PROTEIN LIGASE TRIM"/>
    <property type="match status" value="1"/>
</dbReference>
<dbReference type="InterPro" id="IPR013320">
    <property type="entry name" value="ConA-like_dom_sf"/>
</dbReference>
<dbReference type="PROSITE" id="PS00518">
    <property type="entry name" value="ZF_RING_1"/>
    <property type="match status" value="1"/>
</dbReference>
<organism evidence="12 13">
    <name type="scientific">Fundulus heteroclitus</name>
    <name type="common">Killifish</name>
    <name type="synonym">Mummichog</name>
    <dbReference type="NCBI Taxonomy" id="8078"/>
    <lineage>
        <taxon>Eukaryota</taxon>
        <taxon>Metazoa</taxon>
        <taxon>Chordata</taxon>
        <taxon>Craniata</taxon>
        <taxon>Vertebrata</taxon>
        <taxon>Euteleostomi</taxon>
        <taxon>Actinopterygii</taxon>
        <taxon>Neopterygii</taxon>
        <taxon>Teleostei</taxon>
        <taxon>Neoteleostei</taxon>
        <taxon>Acanthomorphata</taxon>
        <taxon>Ovalentaria</taxon>
        <taxon>Atherinomorphae</taxon>
        <taxon>Cyprinodontiformes</taxon>
        <taxon>Fundulidae</taxon>
        <taxon>Fundulus</taxon>
    </lineage>
</organism>
<dbReference type="SUPFAM" id="SSF49899">
    <property type="entry name" value="Concanavalin A-like lectins/glucanases"/>
    <property type="match status" value="1"/>
</dbReference>
<dbReference type="STRING" id="8078.ENSFHEP00000006706"/>
<comment type="similarity">
    <text evidence="2">Belongs to the TRIM/RBCC family.</text>
</comment>
<dbReference type="InterPro" id="IPR017907">
    <property type="entry name" value="Znf_RING_CS"/>
</dbReference>
<feature type="domain" description="B box-type" evidence="10">
    <location>
        <begin position="88"/>
        <end position="124"/>
    </location>
</feature>
<evidence type="ECO:0000259" key="9">
    <source>
        <dbReference type="PROSITE" id="PS50089"/>
    </source>
</evidence>
<dbReference type="InterPro" id="IPR043136">
    <property type="entry name" value="B30.2/SPRY_sf"/>
</dbReference>
<dbReference type="SMART" id="SM00336">
    <property type="entry name" value="BBOX"/>
    <property type="match status" value="1"/>
</dbReference>
<dbReference type="GO" id="GO:0004842">
    <property type="term" value="F:ubiquitin-protein transferase activity"/>
    <property type="evidence" value="ECO:0007669"/>
    <property type="project" value="InterPro"/>
</dbReference>
<feature type="coiled-coil region" evidence="8">
    <location>
        <begin position="197"/>
        <end position="238"/>
    </location>
</feature>
<dbReference type="SUPFAM" id="SSF57850">
    <property type="entry name" value="RING/U-box"/>
    <property type="match status" value="1"/>
</dbReference>
<name>A0A3Q2P3M2_FUNHE</name>
<dbReference type="GO" id="GO:0008270">
    <property type="term" value="F:zinc ion binding"/>
    <property type="evidence" value="ECO:0007669"/>
    <property type="project" value="UniProtKB-KW"/>
</dbReference>
<dbReference type="Pfam" id="PF00643">
    <property type="entry name" value="zf-B_box"/>
    <property type="match status" value="1"/>
</dbReference>
<dbReference type="GeneTree" id="ENSGT00970000193390"/>
<dbReference type="InterPro" id="IPR006574">
    <property type="entry name" value="PRY"/>
</dbReference>
<accession>A0A3Q2P3M2</accession>
<feature type="domain" description="RING-type" evidence="9">
    <location>
        <begin position="11"/>
        <end position="51"/>
    </location>
</feature>
<evidence type="ECO:0000256" key="7">
    <source>
        <dbReference type="PROSITE-ProRule" id="PRU00024"/>
    </source>
</evidence>
<dbReference type="AlphaFoldDB" id="A0A3Q2P3M2"/>
<keyword evidence="4" id="KW-0479">Metal-binding</keyword>
<dbReference type="InterPro" id="IPR013083">
    <property type="entry name" value="Znf_RING/FYVE/PHD"/>
</dbReference>
<dbReference type="PRINTS" id="PR01407">
    <property type="entry name" value="BUTYPHLNCDUF"/>
</dbReference>
<dbReference type="InterPro" id="IPR003879">
    <property type="entry name" value="Butyrophylin_SPRY"/>
</dbReference>
<dbReference type="Gene3D" id="3.30.40.10">
    <property type="entry name" value="Zinc/RING finger domain, C3HC4 (zinc finger)"/>
    <property type="match status" value="1"/>
</dbReference>
<keyword evidence="13" id="KW-1185">Reference proteome</keyword>
<evidence type="ECO:0000313" key="13">
    <source>
        <dbReference type="Proteomes" id="UP000265000"/>
    </source>
</evidence>
<evidence type="ECO:0000256" key="4">
    <source>
        <dbReference type="ARBA" id="ARBA00022723"/>
    </source>
</evidence>
<dbReference type="SUPFAM" id="SSF57845">
    <property type="entry name" value="B-box zinc-binding domain"/>
    <property type="match status" value="1"/>
</dbReference>
<dbReference type="InterPro" id="IPR003877">
    <property type="entry name" value="SPRY_dom"/>
</dbReference>
<dbReference type="GO" id="GO:0016567">
    <property type="term" value="P:protein ubiquitination"/>
    <property type="evidence" value="ECO:0007669"/>
    <property type="project" value="InterPro"/>
</dbReference>
<dbReference type="Ensembl" id="ENSFHET00000005041.1">
    <property type="protein sequence ID" value="ENSFHEP00000006706.1"/>
    <property type="gene ID" value="ENSFHEG00000007779.1"/>
</dbReference>
<evidence type="ECO:0000256" key="3">
    <source>
        <dbReference type="ARBA" id="ARBA00022490"/>
    </source>
</evidence>
<dbReference type="PROSITE" id="PS50119">
    <property type="entry name" value="ZF_BBOX"/>
    <property type="match status" value="1"/>
</dbReference>
<dbReference type="InterPro" id="IPR003613">
    <property type="entry name" value="Ubox_domain"/>
</dbReference>
<dbReference type="InterPro" id="IPR050143">
    <property type="entry name" value="TRIM/RBCC"/>
</dbReference>
<comment type="subcellular location">
    <subcellularLocation>
        <location evidence="1">Cytoplasm</location>
    </subcellularLocation>
</comment>
<dbReference type="PROSITE" id="PS50089">
    <property type="entry name" value="ZF_RING_2"/>
    <property type="match status" value="1"/>
</dbReference>
<keyword evidence="6" id="KW-0862">Zinc</keyword>